<name>A0A7Y0ATJ3_9HYPH</name>
<keyword evidence="3" id="KW-1185">Reference proteome</keyword>
<dbReference type="SUPFAM" id="SSF51182">
    <property type="entry name" value="RmlC-like cupins"/>
    <property type="match status" value="1"/>
</dbReference>
<organism evidence="2 3">
    <name type="scientific">Rhizobium terricola</name>
    <dbReference type="NCBI Taxonomy" id="2728849"/>
    <lineage>
        <taxon>Bacteria</taxon>
        <taxon>Pseudomonadati</taxon>
        <taxon>Pseudomonadota</taxon>
        <taxon>Alphaproteobacteria</taxon>
        <taxon>Hyphomicrobiales</taxon>
        <taxon>Rhizobiaceae</taxon>
        <taxon>Rhizobium/Agrobacterium group</taxon>
        <taxon>Rhizobium</taxon>
    </lineage>
</organism>
<evidence type="ECO:0000259" key="1">
    <source>
        <dbReference type="Pfam" id="PF07883"/>
    </source>
</evidence>
<accession>A0A7Y0ATJ3</accession>
<reference evidence="2 3" key="1">
    <citation type="submission" date="2020-04" db="EMBL/GenBank/DDBJ databases">
        <title>Rhizobium sp. S-51 isolated from soil.</title>
        <authorList>
            <person name="Dahal R.H."/>
        </authorList>
    </citation>
    <scope>NUCLEOTIDE SEQUENCE [LARGE SCALE GENOMIC DNA]</scope>
    <source>
        <strain evidence="2 3">S-51</strain>
    </source>
</reference>
<gene>
    <name evidence="2" type="ORF">HHL25_03850</name>
</gene>
<dbReference type="RefSeq" id="WP_169587441.1">
    <property type="nucleotide sequence ID" value="NZ_JABBGK010000001.1"/>
</dbReference>
<dbReference type="InterPro" id="IPR053146">
    <property type="entry name" value="QDO-like"/>
</dbReference>
<dbReference type="InterPro" id="IPR014710">
    <property type="entry name" value="RmlC-like_jellyroll"/>
</dbReference>
<feature type="domain" description="Cupin type-2" evidence="1">
    <location>
        <begin position="47"/>
        <end position="110"/>
    </location>
</feature>
<dbReference type="PANTHER" id="PTHR36440:SF1">
    <property type="entry name" value="PUTATIVE (AFU_ORTHOLOGUE AFUA_8G07350)-RELATED"/>
    <property type="match status" value="1"/>
</dbReference>
<dbReference type="AlphaFoldDB" id="A0A7Y0ATJ3"/>
<dbReference type="Gene3D" id="2.60.120.10">
    <property type="entry name" value="Jelly Rolls"/>
    <property type="match status" value="1"/>
</dbReference>
<comment type="caution">
    <text evidence="2">The sequence shown here is derived from an EMBL/GenBank/DDBJ whole genome shotgun (WGS) entry which is preliminary data.</text>
</comment>
<dbReference type="EMBL" id="JABBGK010000001">
    <property type="protein sequence ID" value="NML73255.1"/>
    <property type="molecule type" value="Genomic_DNA"/>
</dbReference>
<dbReference type="Proteomes" id="UP000541470">
    <property type="component" value="Unassembled WGS sequence"/>
</dbReference>
<protein>
    <submittedName>
        <fullName evidence="2">Cupin domain-containing protein</fullName>
    </submittedName>
</protein>
<evidence type="ECO:0000313" key="2">
    <source>
        <dbReference type="EMBL" id="NML73255.1"/>
    </source>
</evidence>
<dbReference type="InterPro" id="IPR011051">
    <property type="entry name" value="RmlC_Cupin_sf"/>
</dbReference>
<evidence type="ECO:0000313" key="3">
    <source>
        <dbReference type="Proteomes" id="UP000541470"/>
    </source>
</evidence>
<sequence>MNEGASTAGANHADQPRTLHFLGSLLTFRARAAETAGSFTIVECLTASGAGAPPHRQDDAEAFLVTEGQFDFLLGDTWRRCQPGEFAYVEPGQVHAFRNPAETPSKMLIINLPGGFHENFFLAIGEPVASGTTVFPPMGQPDVALLTETARRYGIEMLPPAGH</sequence>
<dbReference type="PANTHER" id="PTHR36440">
    <property type="entry name" value="PUTATIVE (AFU_ORTHOLOGUE AFUA_8G07350)-RELATED"/>
    <property type="match status" value="1"/>
</dbReference>
<proteinExistence type="predicted"/>
<dbReference type="Pfam" id="PF07883">
    <property type="entry name" value="Cupin_2"/>
    <property type="match status" value="1"/>
</dbReference>
<dbReference type="InterPro" id="IPR013096">
    <property type="entry name" value="Cupin_2"/>
</dbReference>